<organism evidence="1 2">
    <name type="scientific">Tachysurus vachellii</name>
    <name type="common">Darkbarbel catfish</name>
    <name type="synonym">Pelteobagrus vachellii</name>
    <dbReference type="NCBI Taxonomy" id="175792"/>
    <lineage>
        <taxon>Eukaryota</taxon>
        <taxon>Metazoa</taxon>
        <taxon>Chordata</taxon>
        <taxon>Craniata</taxon>
        <taxon>Vertebrata</taxon>
        <taxon>Euteleostomi</taxon>
        <taxon>Actinopterygii</taxon>
        <taxon>Neopterygii</taxon>
        <taxon>Teleostei</taxon>
        <taxon>Ostariophysi</taxon>
        <taxon>Siluriformes</taxon>
        <taxon>Bagridae</taxon>
        <taxon>Tachysurus</taxon>
    </lineage>
</organism>
<keyword evidence="2" id="KW-1185">Reference proteome</keyword>
<name>A0AA88N262_TACVA</name>
<dbReference type="EMBL" id="JAVHJS010000009">
    <property type="protein sequence ID" value="KAK2847808.1"/>
    <property type="molecule type" value="Genomic_DNA"/>
</dbReference>
<protein>
    <submittedName>
        <fullName evidence="1">Uncharacterized protein</fullName>
    </submittedName>
</protein>
<dbReference type="AlphaFoldDB" id="A0AA88N262"/>
<reference evidence="1" key="1">
    <citation type="submission" date="2023-08" db="EMBL/GenBank/DDBJ databases">
        <title>Pelteobagrus vachellii genome.</title>
        <authorList>
            <person name="Liu H."/>
        </authorList>
    </citation>
    <scope>NUCLEOTIDE SEQUENCE</scope>
    <source>
        <strain evidence="1">PRFRI_2022a</strain>
        <tissue evidence="1">Muscle</tissue>
    </source>
</reference>
<accession>A0AA88N262</accession>
<evidence type="ECO:0000313" key="2">
    <source>
        <dbReference type="Proteomes" id="UP001187315"/>
    </source>
</evidence>
<dbReference type="Proteomes" id="UP001187315">
    <property type="component" value="Unassembled WGS sequence"/>
</dbReference>
<comment type="caution">
    <text evidence="1">The sequence shown here is derived from an EMBL/GenBank/DDBJ whole genome shotgun (WGS) entry which is preliminary data.</text>
</comment>
<gene>
    <name evidence="1" type="ORF">Q7C36_009490</name>
</gene>
<sequence>MNGQDITADGTSVVDLGHGALADLGSGANGPGTIVDLDCGALEDLGYEVIADLGNGVEGPGAVVVPGYGALAKQVTKAEPKVYEQPPWSQYGKCETQE</sequence>
<proteinExistence type="predicted"/>
<evidence type="ECO:0000313" key="1">
    <source>
        <dbReference type="EMBL" id="KAK2847808.1"/>
    </source>
</evidence>